<feature type="compositionally biased region" description="Basic residues" evidence="1">
    <location>
        <begin position="11"/>
        <end position="20"/>
    </location>
</feature>
<reference evidence="2" key="1">
    <citation type="submission" date="2020-11" db="EMBL/GenBank/DDBJ databases">
        <authorList>
            <consortium name="DOE Joint Genome Institute"/>
            <person name="Ahrendt S."/>
            <person name="Riley R."/>
            <person name="Andreopoulos W."/>
            <person name="Labutti K."/>
            <person name="Pangilinan J."/>
            <person name="Ruiz-Duenas F.J."/>
            <person name="Barrasa J.M."/>
            <person name="Sanchez-Garcia M."/>
            <person name="Camarero S."/>
            <person name="Miyauchi S."/>
            <person name="Serrano A."/>
            <person name="Linde D."/>
            <person name="Babiker R."/>
            <person name="Drula E."/>
            <person name="Ayuso-Fernandez I."/>
            <person name="Pacheco R."/>
            <person name="Padilla G."/>
            <person name="Ferreira P."/>
            <person name="Barriuso J."/>
            <person name="Kellner H."/>
            <person name="Castanera R."/>
            <person name="Alfaro M."/>
            <person name="Ramirez L."/>
            <person name="Pisabarro A.G."/>
            <person name="Kuo A."/>
            <person name="Tritt A."/>
            <person name="Lipzen A."/>
            <person name="He G."/>
            <person name="Yan M."/>
            <person name="Ng V."/>
            <person name="Cullen D."/>
            <person name="Martin F."/>
            <person name="Rosso M.-N."/>
            <person name="Henrissat B."/>
            <person name="Hibbett D."/>
            <person name="Martinez A.T."/>
            <person name="Grigoriev I.V."/>
        </authorList>
    </citation>
    <scope>NUCLEOTIDE SEQUENCE</scope>
    <source>
        <strain evidence="2">ATCC 90797</strain>
    </source>
</reference>
<evidence type="ECO:0000313" key="3">
    <source>
        <dbReference type="Proteomes" id="UP000807025"/>
    </source>
</evidence>
<feature type="region of interest" description="Disordered" evidence="1">
    <location>
        <begin position="1"/>
        <end position="23"/>
    </location>
</feature>
<dbReference type="EMBL" id="MU154544">
    <property type="protein sequence ID" value="KAF9497433.1"/>
    <property type="molecule type" value="Genomic_DNA"/>
</dbReference>
<name>A0A9P6A017_PLEER</name>
<sequence>MFSPKFESTSRRRIRSRTRHLPGNDRKYGLRWHEFGTAETCGIYVAMCFVLCDGSTEGWTGKAFQCLSWMYMSACCTNN</sequence>
<dbReference type="AlphaFoldDB" id="A0A9P6A017"/>
<keyword evidence="3" id="KW-1185">Reference proteome</keyword>
<evidence type="ECO:0000256" key="1">
    <source>
        <dbReference type="SAM" id="MobiDB-lite"/>
    </source>
</evidence>
<protein>
    <submittedName>
        <fullName evidence="2">Uncharacterized protein</fullName>
    </submittedName>
</protein>
<comment type="caution">
    <text evidence="2">The sequence shown here is derived from an EMBL/GenBank/DDBJ whole genome shotgun (WGS) entry which is preliminary data.</text>
</comment>
<accession>A0A9P6A017</accession>
<gene>
    <name evidence="2" type="ORF">BDN71DRAFT_1444929</name>
</gene>
<evidence type="ECO:0000313" key="2">
    <source>
        <dbReference type="EMBL" id="KAF9497433.1"/>
    </source>
</evidence>
<organism evidence="2 3">
    <name type="scientific">Pleurotus eryngii</name>
    <name type="common">Boletus of the steppes</name>
    <dbReference type="NCBI Taxonomy" id="5323"/>
    <lineage>
        <taxon>Eukaryota</taxon>
        <taxon>Fungi</taxon>
        <taxon>Dikarya</taxon>
        <taxon>Basidiomycota</taxon>
        <taxon>Agaricomycotina</taxon>
        <taxon>Agaricomycetes</taxon>
        <taxon>Agaricomycetidae</taxon>
        <taxon>Agaricales</taxon>
        <taxon>Pleurotineae</taxon>
        <taxon>Pleurotaceae</taxon>
        <taxon>Pleurotus</taxon>
    </lineage>
</organism>
<dbReference type="Proteomes" id="UP000807025">
    <property type="component" value="Unassembled WGS sequence"/>
</dbReference>
<proteinExistence type="predicted"/>